<gene>
    <name evidence="1" type="ORF">ARD30_00475</name>
</gene>
<evidence type="ECO:0000313" key="2">
    <source>
        <dbReference type="Proteomes" id="UP000051562"/>
    </source>
</evidence>
<dbReference type="InterPro" id="IPR050772">
    <property type="entry name" value="Hydratase-Decarb/MhpD_sf"/>
</dbReference>
<keyword evidence="2" id="KW-1185">Reference proteome</keyword>
<proteinExistence type="predicted"/>
<dbReference type="InterPro" id="IPR036663">
    <property type="entry name" value="Fumarylacetoacetase_C_sf"/>
</dbReference>
<name>A0A0Q3T3R6_9HYPH</name>
<dbReference type="AlphaFoldDB" id="A0A0Q3T3R6"/>
<dbReference type="GO" id="GO:0008684">
    <property type="term" value="F:2-oxopent-4-enoate hydratase activity"/>
    <property type="evidence" value="ECO:0007669"/>
    <property type="project" value="TreeGrafter"/>
</dbReference>
<reference evidence="1 2" key="1">
    <citation type="submission" date="2015-10" db="EMBL/GenBank/DDBJ databases">
        <title>Draft genome of Bosea thiooxidans.</title>
        <authorList>
            <person name="Wang X."/>
        </authorList>
    </citation>
    <scope>NUCLEOTIDE SEQUENCE [LARGE SCALE GENOMIC DNA]</scope>
    <source>
        <strain evidence="1 2">CGMCC 9174</strain>
    </source>
</reference>
<dbReference type="STRING" id="53254.SAMN05660750_04196"/>
<dbReference type="PANTHER" id="PTHR30143">
    <property type="entry name" value="ACID HYDRATASE"/>
    <property type="match status" value="1"/>
</dbReference>
<protein>
    <recommendedName>
        <fullName evidence="3">2-keto-4-pentenoate hydratase</fullName>
    </recommendedName>
</protein>
<evidence type="ECO:0008006" key="3">
    <source>
        <dbReference type="Google" id="ProtNLM"/>
    </source>
</evidence>
<dbReference type="PANTHER" id="PTHR30143:SF0">
    <property type="entry name" value="2-KETO-4-PENTENOATE HYDRATASE"/>
    <property type="match status" value="1"/>
</dbReference>
<organism evidence="1 2">
    <name type="scientific">Bosea thiooxidans</name>
    <dbReference type="NCBI Taxonomy" id="53254"/>
    <lineage>
        <taxon>Bacteria</taxon>
        <taxon>Pseudomonadati</taxon>
        <taxon>Pseudomonadota</taxon>
        <taxon>Alphaproteobacteria</taxon>
        <taxon>Hyphomicrobiales</taxon>
        <taxon>Boseaceae</taxon>
        <taxon>Bosea</taxon>
    </lineage>
</organism>
<evidence type="ECO:0000313" key="1">
    <source>
        <dbReference type="EMBL" id="KQK32290.1"/>
    </source>
</evidence>
<dbReference type="Proteomes" id="UP000051562">
    <property type="component" value="Unassembled WGS sequence"/>
</dbReference>
<dbReference type="SUPFAM" id="SSF56529">
    <property type="entry name" value="FAH"/>
    <property type="match status" value="1"/>
</dbReference>
<dbReference type="RefSeq" id="WP_055726235.1">
    <property type="nucleotide sequence ID" value="NZ_LMAR01000001.1"/>
</dbReference>
<comment type="caution">
    <text evidence="1">The sequence shown here is derived from an EMBL/GenBank/DDBJ whole genome shotgun (WGS) entry which is preliminary data.</text>
</comment>
<sequence>MPTTVETVRDALVQARRDRSLIETAKLPVPETLAEGLAAQAAVGRALGLAEAGWKVGIAEDGTPIAGLMPGPYLAPGDVYEGAIGAELRVEIELALRLSRDVPFRPGQPYSRAELLACCDKAYLGIEIVESRLANWFGKVAFPLWLADAMGHGGYILGPEIDIKTLDDLGGLGCFISLNGVTIYDQPAVHGNGDPMVPFLAWANRKRDDLGGLRAGQIITTGSLCGGVLSPGKGEVVTKLSPLATVALTLR</sequence>
<dbReference type="GO" id="GO:0005737">
    <property type="term" value="C:cytoplasm"/>
    <property type="evidence" value="ECO:0007669"/>
    <property type="project" value="TreeGrafter"/>
</dbReference>
<dbReference type="Gene3D" id="3.90.850.10">
    <property type="entry name" value="Fumarylacetoacetase-like, C-terminal domain"/>
    <property type="match status" value="1"/>
</dbReference>
<dbReference type="EMBL" id="LMAR01000001">
    <property type="protein sequence ID" value="KQK32290.1"/>
    <property type="molecule type" value="Genomic_DNA"/>
</dbReference>
<accession>A0A0Q3T3R6</accession>